<dbReference type="Proteomes" id="UP000178606">
    <property type="component" value="Unassembled WGS sequence"/>
</dbReference>
<evidence type="ECO:0000256" key="3">
    <source>
        <dbReference type="ARBA" id="ARBA00023180"/>
    </source>
</evidence>
<dbReference type="EMBL" id="MFKF01000125">
    <property type="protein sequence ID" value="OGG53185.1"/>
    <property type="molecule type" value="Genomic_DNA"/>
</dbReference>
<evidence type="ECO:0000256" key="1">
    <source>
        <dbReference type="ARBA" id="ARBA00022729"/>
    </source>
</evidence>
<dbReference type="SUPFAM" id="SSF101898">
    <property type="entry name" value="NHL repeat"/>
    <property type="match status" value="1"/>
</dbReference>
<keyword evidence="3" id="KW-0325">Glycoprotein</keyword>
<evidence type="ECO:0000313" key="5">
    <source>
        <dbReference type="EMBL" id="OGG53185.1"/>
    </source>
</evidence>
<name>A0A1F6CVM1_HANXR</name>
<sequence length="295" mass="32566">MAILGQGDYKYEVVDGWARLPEGWAFTLVSDAAIDSKGRIYAFTRGKHPVIVFDKAGNFVTSWGYGEFGVSPHLVSQSHGIFITPDDRVYLTDAYQHIVRRYTRLGDMEREWGKPGVPGVTHYRREYNMPTGVAIGLDGSIYVSDGYGNRCVHKYSKDGEHLLAWGEAGSGPGQFAVVHNIGCDRTGRLLVCDRENNRIQVFDPDGKFISQWTDVQSPGDVWITPDNTIYVAEQGGHGHVSVWTAKGERISRFSGSPGGVLQAPHGICVDDEGSIYVAEIGAGDRGQRLQKFARR</sequence>
<comment type="caution">
    <text evidence="5">The sequence shown here is derived from an EMBL/GenBank/DDBJ whole genome shotgun (WGS) entry which is preliminary data.</text>
</comment>
<dbReference type="GO" id="GO:0005576">
    <property type="term" value="C:extracellular region"/>
    <property type="evidence" value="ECO:0007669"/>
    <property type="project" value="TreeGrafter"/>
</dbReference>
<evidence type="ECO:0008006" key="7">
    <source>
        <dbReference type="Google" id="ProtNLM"/>
    </source>
</evidence>
<evidence type="ECO:0000313" key="6">
    <source>
        <dbReference type="Proteomes" id="UP000178606"/>
    </source>
</evidence>
<reference evidence="5 6" key="1">
    <citation type="journal article" date="2016" name="Nat. Commun.">
        <title>Thousands of microbial genomes shed light on interconnected biogeochemical processes in an aquifer system.</title>
        <authorList>
            <person name="Anantharaman K."/>
            <person name="Brown C.T."/>
            <person name="Hug L.A."/>
            <person name="Sharon I."/>
            <person name="Castelle C.J."/>
            <person name="Probst A.J."/>
            <person name="Thomas B.C."/>
            <person name="Singh A."/>
            <person name="Wilkins M.J."/>
            <person name="Karaoz U."/>
            <person name="Brodie E.L."/>
            <person name="Williams K.H."/>
            <person name="Hubbard S.S."/>
            <person name="Banfield J.F."/>
        </authorList>
    </citation>
    <scope>NUCLEOTIDE SEQUENCE [LARGE SCALE GENOMIC DNA]</scope>
    <source>
        <strain evidence="6">RIFCSPLOWO2_12_FULL_64_10</strain>
    </source>
</reference>
<evidence type="ECO:0000256" key="4">
    <source>
        <dbReference type="PROSITE-ProRule" id="PRU00504"/>
    </source>
</evidence>
<keyword evidence="1" id="KW-0732">Signal</keyword>
<dbReference type="Pfam" id="PF01436">
    <property type="entry name" value="NHL"/>
    <property type="match status" value="1"/>
</dbReference>
<proteinExistence type="predicted"/>
<dbReference type="InterPro" id="IPR011042">
    <property type="entry name" value="6-blade_b-propeller_TolB-like"/>
</dbReference>
<dbReference type="CDD" id="cd14958">
    <property type="entry name" value="NHL_PAL_like"/>
    <property type="match status" value="1"/>
</dbReference>
<gene>
    <name evidence="5" type="ORF">A3F84_13580</name>
</gene>
<dbReference type="PANTHER" id="PTHR10680:SF38">
    <property type="entry name" value="BLL1368 PROTEIN"/>
    <property type="match status" value="1"/>
</dbReference>
<dbReference type="AlphaFoldDB" id="A0A1F6CVM1"/>
<evidence type="ECO:0000256" key="2">
    <source>
        <dbReference type="ARBA" id="ARBA00022737"/>
    </source>
</evidence>
<dbReference type="PANTHER" id="PTHR10680">
    <property type="entry name" value="PEPTIDYL-GLYCINE ALPHA-AMIDATING MONOOXYGENASE"/>
    <property type="match status" value="1"/>
</dbReference>
<protein>
    <recommendedName>
        <fullName evidence="7">6-bladed beta-propeller</fullName>
    </recommendedName>
</protein>
<organism evidence="5 6">
    <name type="scientific">Handelsmanbacteria sp. (strain RIFCSPLOWO2_12_FULL_64_10)</name>
    <dbReference type="NCBI Taxonomy" id="1817868"/>
    <lineage>
        <taxon>Bacteria</taxon>
        <taxon>Candidatus Handelsmaniibacteriota</taxon>
    </lineage>
</organism>
<feature type="repeat" description="NHL" evidence="4">
    <location>
        <begin position="166"/>
        <end position="205"/>
    </location>
</feature>
<dbReference type="PROSITE" id="PS51125">
    <property type="entry name" value="NHL"/>
    <property type="match status" value="2"/>
</dbReference>
<dbReference type="InterPro" id="IPR001258">
    <property type="entry name" value="NHL_repeat"/>
</dbReference>
<keyword evidence="2" id="KW-0677">Repeat</keyword>
<accession>A0A1F6CVM1</accession>
<dbReference type="Gene3D" id="2.120.10.30">
    <property type="entry name" value="TolB, C-terminal domain"/>
    <property type="match status" value="1"/>
</dbReference>
<feature type="repeat" description="NHL" evidence="4">
    <location>
        <begin position="128"/>
        <end position="158"/>
    </location>
</feature>